<comment type="caution">
    <text evidence="2">The sequence shown here is derived from an EMBL/GenBank/DDBJ whole genome shotgun (WGS) entry which is preliminary data.</text>
</comment>
<feature type="transmembrane region" description="Helical" evidence="1">
    <location>
        <begin position="6"/>
        <end position="30"/>
    </location>
</feature>
<accession>A0ABT1Y7B1</accession>
<evidence type="ECO:0000313" key="3">
    <source>
        <dbReference type="Proteomes" id="UP001524944"/>
    </source>
</evidence>
<dbReference type="Proteomes" id="UP001524944">
    <property type="component" value="Unassembled WGS sequence"/>
</dbReference>
<proteinExistence type="predicted"/>
<keyword evidence="1" id="KW-0472">Membrane</keyword>
<name>A0ABT1Y7B1_9FIRM</name>
<organism evidence="2 3">
    <name type="scientific">Dehalobacterium formicoaceticum</name>
    <dbReference type="NCBI Taxonomy" id="51515"/>
    <lineage>
        <taxon>Bacteria</taxon>
        <taxon>Bacillati</taxon>
        <taxon>Bacillota</taxon>
        <taxon>Clostridia</taxon>
        <taxon>Eubacteriales</taxon>
        <taxon>Peptococcaceae</taxon>
        <taxon>Dehalobacterium</taxon>
    </lineage>
</organism>
<protein>
    <submittedName>
        <fullName evidence="2">Prepilin-type N-terminal cleavage/methylation domain-containing protein</fullName>
    </submittedName>
</protein>
<evidence type="ECO:0000256" key="1">
    <source>
        <dbReference type="SAM" id="Phobius"/>
    </source>
</evidence>
<dbReference type="Pfam" id="PF07963">
    <property type="entry name" value="N_methyl"/>
    <property type="match status" value="1"/>
</dbReference>
<dbReference type="EMBL" id="JANPWE010000011">
    <property type="protein sequence ID" value="MCR6546753.1"/>
    <property type="molecule type" value="Genomic_DNA"/>
</dbReference>
<evidence type="ECO:0000313" key="2">
    <source>
        <dbReference type="EMBL" id="MCR6546753.1"/>
    </source>
</evidence>
<keyword evidence="3" id="KW-1185">Reference proteome</keyword>
<sequence length="169" mass="18719">MKNDQGLTLIEIVISMVLFGILLTPAFALFSSGLKSWTHGTEQIDVVQNMRFTMDCMTSEIRQTVKDPAPVLPATGTTASTISFYIPKIDAAGKFIGTAKISYQYDTGDKELERKEEPGSYQPVANKIKSVTFEYNELMSTLEITLVGMRQDGHEIIMTSSIVLRAVSR</sequence>
<keyword evidence="1" id="KW-1133">Transmembrane helix</keyword>
<dbReference type="NCBIfam" id="TIGR02532">
    <property type="entry name" value="IV_pilin_GFxxxE"/>
    <property type="match status" value="1"/>
</dbReference>
<gene>
    <name evidence="2" type="ORF">NVS47_14740</name>
</gene>
<reference evidence="2 3" key="1">
    <citation type="submission" date="2022-08" db="EMBL/GenBank/DDBJ databases">
        <title>Proteogenomics of the novel Dehalobacterium formicoaceticum strain EZ94 highlights a key role of methyltransferases during anaerobic dichloromethane degradation.</title>
        <authorList>
            <person name="Wasmund K."/>
        </authorList>
    </citation>
    <scope>NUCLEOTIDE SEQUENCE [LARGE SCALE GENOMIC DNA]</scope>
    <source>
        <strain evidence="2 3">EZ94</strain>
    </source>
</reference>
<dbReference type="InterPro" id="IPR012902">
    <property type="entry name" value="N_methyl_site"/>
</dbReference>
<keyword evidence="1" id="KW-0812">Transmembrane</keyword>